<keyword evidence="3" id="KW-1185">Reference proteome</keyword>
<evidence type="ECO:0000313" key="2">
    <source>
        <dbReference type="EMBL" id="WCL53459.1"/>
    </source>
</evidence>
<proteinExistence type="predicted"/>
<feature type="region of interest" description="Disordered" evidence="1">
    <location>
        <begin position="1"/>
        <end position="22"/>
    </location>
</feature>
<organism evidence="2 3">
    <name type="scientific">Gimibacter soli</name>
    <dbReference type="NCBI Taxonomy" id="3024400"/>
    <lineage>
        <taxon>Bacteria</taxon>
        <taxon>Pseudomonadati</taxon>
        <taxon>Pseudomonadota</taxon>
        <taxon>Alphaproteobacteria</taxon>
        <taxon>Kordiimonadales</taxon>
        <taxon>Temperatibacteraceae</taxon>
        <taxon>Gimibacter</taxon>
    </lineage>
</organism>
<dbReference type="RefSeq" id="WP_289502971.1">
    <property type="nucleotide sequence ID" value="NZ_CP116805.1"/>
</dbReference>
<dbReference type="Pfam" id="PF19268">
    <property type="entry name" value="CIS_TMP"/>
    <property type="match status" value="1"/>
</dbReference>
<evidence type="ECO:0000256" key="1">
    <source>
        <dbReference type="SAM" id="MobiDB-lite"/>
    </source>
</evidence>
<dbReference type="InterPro" id="IPR045538">
    <property type="entry name" value="CIS_TMP"/>
</dbReference>
<sequence length="230" mass="24982">MQKKTDEPAAGPKQAPTAPLSAPELKAKLARFYDRFTDEASVQRAVREQLSVRRSIDPAKEAEPKAAKRPATSAGLVLIAPYLPVFLRNLGLLSPTGTFEGNGATKAAMTLHFLATGRDAETGDDLFFIQHLLGVDHDNGERLPVPAPHKDEAERLLGSIIANWPAAQSLKVAGLREAMLQRGGILEKASDTDQLQVSPHPIDVLLSSIPWGFGAVYHPWMARPMVVDWP</sequence>
<evidence type="ECO:0000313" key="3">
    <source>
        <dbReference type="Proteomes" id="UP001217500"/>
    </source>
</evidence>
<dbReference type="EMBL" id="CP116805">
    <property type="protein sequence ID" value="WCL53459.1"/>
    <property type="molecule type" value="Genomic_DNA"/>
</dbReference>
<protein>
    <submittedName>
        <fullName evidence="2">Contractile injection system tape measure protein</fullName>
    </submittedName>
</protein>
<dbReference type="AlphaFoldDB" id="A0AAF0BJS8"/>
<reference evidence="2" key="1">
    <citation type="submission" date="2023-01" db="EMBL/GenBank/DDBJ databases">
        <title>The genome sequence of Kordiimonadaceae bacterium 6D33.</title>
        <authorList>
            <person name="Liu Y."/>
        </authorList>
    </citation>
    <scope>NUCLEOTIDE SEQUENCE</scope>
    <source>
        <strain evidence="2">6D33</strain>
    </source>
</reference>
<dbReference type="Proteomes" id="UP001217500">
    <property type="component" value="Chromosome"/>
</dbReference>
<gene>
    <name evidence="2" type="ORF">PH603_13010</name>
</gene>
<dbReference type="KEGG" id="gso:PH603_13010"/>
<name>A0AAF0BJS8_9PROT</name>
<accession>A0AAF0BJS8</accession>